<dbReference type="Proteomes" id="UP001465755">
    <property type="component" value="Unassembled WGS sequence"/>
</dbReference>
<name>A0AAW1NMC7_9CHLO</name>
<dbReference type="PANTHER" id="PTHR34598:SF3">
    <property type="entry name" value="OXIDOREDUCTASE AN1597"/>
    <property type="match status" value="1"/>
</dbReference>
<dbReference type="NCBIfam" id="NF041278">
    <property type="entry name" value="CmcJ_NvfI_EfuI"/>
    <property type="match status" value="1"/>
</dbReference>
<evidence type="ECO:0000313" key="2">
    <source>
        <dbReference type="EMBL" id="KAK9791400.1"/>
    </source>
</evidence>
<evidence type="ECO:0000313" key="3">
    <source>
        <dbReference type="Proteomes" id="UP001465755"/>
    </source>
</evidence>
<accession>A0AAW1NMC7</accession>
<dbReference type="PANTHER" id="PTHR34598">
    <property type="entry name" value="BLL6449 PROTEIN"/>
    <property type="match status" value="1"/>
</dbReference>
<evidence type="ECO:0000256" key="1">
    <source>
        <dbReference type="ARBA" id="ARBA00023604"/>
    </source>
</evidence>
<dbReference type="GO" id="GO:0016491">
    <property type="term" value="F:oxidoreductase activity"/>
    <property type="evidence" value="ECO:0007669"/>
    <property type="project" value="InterPro"/>
</dbReference>
<dbReference type="EMBL" id="JALJOQ010000177">
    <property type="protein sequence ID" value="KAK9791400.1"/>
    <property type="molecule type" value="Genomic_DNA"/>
</dbReference>
<comment type="caution">
    <text evidence="2">The sequence shown here is derived from an EMBL/GenBank/DDBJ whole genome shotgun (WGS) entry which is preliminary data.</text>
</comment>
<protein>
    <submittedName>
        <fullName evidence="2">Uncharacterized protein</fullName>
    </submittedName>
</protein>
<gene>
    <name evidence="2" type="ORF">WJX73_006086</name>
</gene>
<keyword evidence="3" id="KW-1185">Reference proteome</keyword>
<organism evidence="2 3">
    <name type="scientific">Symbiochloris irregularis</name>
    <dbReference type="NCBI Taxonomy" id="706552"/>
    <lineage>
        <taxon>Eukaryota</taxon>
        <taxon>Viridiplantae</taxon>
        <taxon>Chlorophyta</taxon>
        <taxon>core chlorophytes</taxon>
        <taxon>Trebouxiophyceae</taxon>
        <taxon>Trebouxiales</taxon>
        <taxon>Trebouxiaceae</taxon>
        <taxon>Symbiochloris</taxon>
    </lineage>
</organism>
<comment type="similarity">
    <text evidence="1">Belongs to the asaB hydroxylase/desaturase family.</text>
</comment>
<reference evidence="2 3" key="1">
    <citation type="journal article" date="2024" name="Nat. Commun.">
        <title>Phylogenomics reveals the evolutionary origins of lichenization in chlorophyte algae.</title>
        <authorList>
            <person name="Puginier C."/>
            <person name="Libourel C."/>
            <person name="Otte J."/>
            <person name="Skaloud P."/>
            <person name="Haon M."/>
            <person name="Grisel S."/>
            <person name="Petersen M."/>
            <person name="Berrin J.G."/>
            <person name="Delaux P.M."/>
            <person name="Dal Grande F."/>
            <person name="Keller J."/>
        </authorList>
    </citation>
    <scope>NUCLEOTIDE SEQUENCE [LARGE SCALE GENOMIC DNA]</scope>
    <source>
        <strain evidence="2 3">SAG 2036</strain>
    </source>
</reference>
<sequence length="313" mass="35257">MPALAVHGFTLPRLQSAAQPTRSSPPVNRVVCAALQSSVVYATVPEGEELFVTAYLPESPSERKTNGNYNPQTIEVENARQRDEPFSLHEHGFTLADFQLPEDLELDWKNADQVKDKYYPLALQLVKDVSGATRVHPVEHIVRKGRARTSRGQSHPEDPAVMQPSNALHVDFTTESGPLRLEWALPEEYDLLQRVPFAIVQVWRPIVGPVDESPLAFVDVKSVSPQDLTYGRLVYPDKHSSFYAMKHNPGHEFYYYKGMTTSEAAVFKCYDSRTQGTARFTPHCSFHDPTTSDAAAERYSIEFRALAFFEEEG</sequence>
<dbReference type="AlphaFoldDB" id="A0AAW1NMC7"/>
<proteinExistence type="inferred from homology"/>
<dbReference type="InterPro" id="IPR044053">
    <property type="entry name" value="AsaB-like"/>
</dbReference>